<evidence type="ECO:0000256" key="1">
    <source>
        <dbReference type="HAMAP-Rule" id="MF_01054"/>
    </source>
</evidence>
<dbReference type="RefSeq" id="WP_153929885.1">
    <property type="nucleotide sequence ID" value="NZ_QORN01000021.1"/>
</dbReference>
<dbReference type="PANTHER" id="PTHR34875">
    <property type="entry name" value="UPF0237 PROTEIN MJ1558"/>
    <property type="match status" value="1"/>
</dbReference>
<comment type="similarity">
    <text evidence="1">Belongs to the UPF0237 family.</text>
</comment>
<accession>A0ABR8P7N2</accession>
<gene>
    <name evidence="3" type="ORF">DTK66_06220</name>
</gene>
<evidence type="ECO:0000313" key="3">
    <source>
        <dbReference type="EMBL" id="MBD5806708.1"/>
    </source>
</evidence>
<dbReference type="NCBIfam" id="NF001220">
    <property type="entry name" value="PRK00194.1"/>
    <property type="match status" value="1"/>
</dbReference>
<evidence type="ECO:0000259" key="2">
    <source>
        <dbReference type="PROSITE" id="PS51671"/>
    </source>
</evidence>
<organism evidence="3 4">
    <name type="scientific">Limosilactobacillus walteri</name>
    <dbReference type="NCBI Taxonomy" id="2268022"/>
    <lineage>
        <taxon>Bacteria</taxon>
        <taxon>Bacillati</taxon>
        <taxon>Bacillota</taxon>
        <taxon>Bacilli</taxon>
        <taxon>Lactobacillales</taxon>
        <taxon>Lactobacillaceae</taxon>
        <taxon>Limosilactobacillus</taxon>
    </lineage>
</organism>
<proteinExistence type="inferred from homology"/>
<dbReference type="Pfam" id="PF13740">
    <property type="entry name" value="ACT_6"/>
    <property type="match status" value="1"/>
</dbReference>
<sequence>MKAVLTVLGEDQVGIIAQVSTLLAQKKINILDVSQTIMDGNFVMMMSVMVPPELDSHELNTEFTALGKKIGVEINLRNAKIYDAMHNL</sequence>
<dbReference type="PROSITE" id="PS51671">
    <property type="entry name" value="ACT"/>
    <property type="match status" value="1"/>
</dbReference>
<dbReference type="EMBL" id="QORN01000021">
    <property type="protein sequence ID" value="MBD5806708.1"/>
    <property type="molecule type" value="Genomic_DNA"/>
</dbReference>
<name>A0ABR8P7N2_9LACO</name>
<keyword evidence="4" id="KW-1185">Reference proteome</keyword>
<comment type="caution">
    <text evidence="3">The sequence shown here is derived from an EMBL/GenBank/DDBJ whole genome shotgun (WGS) entry which is preliminary data.</text>
</comment>
<dbReference type="PANTHER" id="PTHR34875:SF6">
    <property type="entry name" value="UPF0237 PROTEIN MJ1558"/>
    <property type="match status" value="1"/>
</dbReference>
<dbReference type="CDD" id="cd04872">
    <property type="entry name" value="ACT_1ZPV"/>
    <property type="match status" value="1"/>
</dbReference>
<dbReference type="InterPro" id="IPR050990">
    <property type="entry name" value="UPF0237/GcvR_regulator"/>
</dbReference>
<dbReference type="InterPro" id="IPR022986">
    <property type="entry name" value="UPF0237_ACT"/>
</dbReference>
<dbReference type="Gene3D" id="3.30.70.260">
    <property type="match status" value="1"/>
</dbReference>
<dbReference type="InterPro" id="IPR045865">
    <property type="entry name" value="ACT-like_dom_sf"/>
</dbReference>
<dbReference type="InterPro" id="IPR002912">
    <property type="entry name" value="ACT_dom"/>
</dbReference>
<evidence type="ECO:0000313" key="4">
    <source>
        <dbReference type="Proteomes" id="UP000704341"/>
    </source>
</evidence>
<protein>
    <recommendedName>
        <fullName evidence="1">UPF0237 protein DTK66_06220</fullName>
    </recommendedName>
</protein>
<dbReference type="SUPFAM" id="SSF55021">
    <property type="entry name" value="ACT-like"/>
    <property type="match status" value="1"/>
</dbReference>
<reference evidence="3 4" key="1">
    <citation type="submission" date="2018-07" db="EMBL/GenBank/DDBJ databases">
        <title>Phylogenomic Insights into understanding Host Adaptation of Lactobacillus reuteri by a novel species, Lactobacillus spp. M31.</title>
        <authorList>
            <person name="Sharma S."/>
            <person name="Patil P."/>
            <person name="Korpole S."/>
            <person name="Patil P.B."/>
        </authorList>
    </citation>
    <scope>NUCLEOTIDE SEQUENCE [LARGE SCALE GENOMIC DNA]</scope>
    <source>
        <strain evidence="3 4">M31</strain>
    </source>
</reference>
<feature type="domain" description="ACT" evidence="2">
    <location>
        <begin position="4"/>
        <end position="81"/>
    </location>
</feature>
<dbReference type="HAMAP" id="MF_01054">
    <property type="entry name" value="UPF0237"/>
    <property type="match status" value="1"/>
</dbReference>
<dbReference type="Proteomes" id="UP000704341">
    <property type="component" value="Unassembled WGS sequence"/>
</dbReference>